<comment type="pathway">
    <text evidence="2">Lipid metabolism; sphingolipid metabolism.</text>
</comment>
<evidence type="ECO:0000256" key="7">
    <source>
        <dbReference type="SAM" id="Phobius"/>
    </source>
</evidence>
<keyword evidence="4 7" id="KW-0812">Transmembrane</keyword>
<keyword evidence="10" id="KW-1185">Reference proteome</keyword>
<name>A0A7R9Q5I3_9ACAR</name>
<dbReference type="PANTHER" id="PTHR12560">
    <property type="entry name" value="LONGEVITY ASSURANCE FACTOR 1 LAG1"/>
    <property type="match status" value="1"/>
</dbReference>
<dbReference type="GO" id="GO:0050291">
    <property type="term" value="F:sphingosine N-acyltransferase activity"/>
    <property type="evidence" value="ECO:0007669"/>
    <property type="project" value="InterPro"/>
</dbReference>
<protein>
    <recommendedName>
        <fullName evidence="8">TLC domain-containing protein</fullName>
    </recommendedName>
</protein>
<dbReference type="EMBL" id="CAJPIZ010012600">
    <property type="protein sequence ID" value="CAG2113786.1"/>
    <property type="molecule type" value="Genomic_DNA"/>
</dbReference>
<evidence type="ECO:0000256" key="6">
    <source>
        <dbReference type="ARBA" id="ARBA00023136"/>
    </source>
</evidence>
<gene>
    <name evidence="9" type="ORF">OSB1V03_LOCUS13753</name>
</gene>
<comment type="subcellular location">
    <subcellularLocation>
        <location evidence="1">Membrane</location>
        <topology evidence="1">Multi-pass membrane protein</topology>
    </subcellularLocation>
</comment>
<feature type="domain" description="TLC" evidence="8">
    <location>
        <begin position="37"/>
        <end position="247"/>
    </location>
</feature>
<dbReference type="InterPro" id="IPR016439">
    <property type="entry name" value="Lag1/Lac1-like"/>
</dbReference>
<feature type="transmembrane region" description="Helical" evidence="7">
    <location>
        <begin position="150"/>
        <end position="170"/>
    </location>
</feature>
<accession>A0A7R9Q5I3</accession>
<reference evidence="9" key="1">
    <citation type="submission" date="2020-11" db="EMBL/GenBank/DDBJ databases">
        <authorList>
            <person name="Tran Van P."/>
        </authorList>
    </citation>
    <scope>NUCLEOTIDE SEQUENCE</scope>
</reference>
<feature type="transmembrane region" description="Helical" evidence="7">
    <location>
        <begin position="212"/>
        <end position="234"/>
    </location>
</feature>
<sequence length="247" mass="28779">AIVLILALVWTIGRFSASKYLFTPFARLCRMSKSDVQKYPESAWKFFYYLFTFSFVVYLLFVQNCCDYFSRRDLIWKDFSIDDVIPGNVRILYLIEISFYIHSVYAVIFLDEWRKDTLVMFTHHIIISPETFYIHSVYAVIFLDEWRKDTLVMFTHHIITIALLSLSLAAKAHRVGIVVLLLHDGCDVIMEATKCLLTFKSIGGFMGKFFDILSGIGFLLFLGSWYGNLSLILVSIESNLLEFRIFQ</sequence>
<dbReference type="Proteomes" id="UP000759131">
    <property type="component" value="Unassembled WGS sequence"/>
</dbReference>
<dbReference type="GO" id="GO:0046513">
    <property type="term" value="P:ceramide biosynthetic process"/>
    <property type="evidence" value="ECO:0007669"/>
    <property type="project" value="InterPro"/>
</dbReference>
<dbReference type="InterPro" id="IPR006634">
    <property type="entry name" value="TLC-dom"/>
</dbReference>
<evidence type="ECO:0000256" key="1">
    <source>
        <dbReference type="ARBA" id="ARBA00004141"/>
    </source>
</evidence>
<evidence type="ECO:0000259" key="8">
    <source>
        <dbReference type="SMART" id="SM00724"/>
    </source>
</evidence>
<feature type="transmembrane region" description="Helical" evidence="7">
    <location>
        <begin position="46"/>
        <end position="70"/>
    </location>
</feature>
<evidence type="ECO:0000256" key="2">
    <source>
        <dbReference type="ARBA" id="ARBA00004760"/>
    </source>
</evidence>
<dbReference type="PIRSF" id="PIRSF005225">
    <property type="entry name" value="LAG1_LAC1"/>
    <property type="match status" value="1"/>
</dbReference>
<keyword evidence="6 7" id="KW-0472">Membrane</keyword>
<dbReference type="PANTHER" id="PTHR12560:SF58">
    <property type="entry name" value="CERAMIDE SYNTHASE 1"/>
    <property type="match status" value="1"/>
</dbReference>
<feature type="non-terminal residue" evidence="9">
    <location>
        <position position="247"/>
    </location>
</feature>
<dbReference type="Pfam" id="PF03798">
    <property type="entry name" value="TRAM_LAG1_CLN8"/>
    <property type="match status" value="2"/>
</dbReference>
<dbReference type="AlphaFoldDB" id="A0A7R9Q5I3"/>
<comment type="pathway">
    <text evidence="3">Sphingolipid metabolism.</text>
</comment>
<dbReference type="OrthoDB" id="537032at2759"/>
<evidence type="ECO:0000256" key="3">
    <source>
        <dbReference type="ARBA" id="ARBA00004991"/>
    </source>
</evidence>
<feature type="transmembrane region" description="Helical" evidence="7">
    <location>
        <begin position="121"/>
        <end position="143"/>
    </location>
</feature>
<dbReference type="UniPathway" id="UPA00222"/>
<evidence type="ECO:0000313" key="10">
    <source>
        <dbReference type="Proteomes" id="UP000759131"/>
    </source>
</evidence>
<feature type="transmembrane region" description="Helical" evidence="7">
    <location>
        <begin position="91"/>
        <end position="109"/>
    </location>
</feature>
<dbReference type="EMBL" id="OC867175">
    <property type="protein sequence ID" value="CAD7633356.1"/>
    <property type="molecule type" value="Genomic_DNA"/>
</dbReference>
<dbReference type="GO" id="GO:0016020">
    <property type="term" value="C:membrane"/>
    <property type="evidence" value="ECO:0007669"/>
    <property type="project" value="UniProtKB-SubCell"/>
</dbReference>
<dbReference type="SMART" id="SM00724">
    <property type="entry name" value="TLC"/>
    <property type="match status" value="1"/>
</dbReference>
<evidence type="ECO:0000256" key="5">
    <source>
        <dbReference type="ARBA" id="ARBA00022989"/>
    </source>
</evidence>
<proteinExistence type="predicted"/>
<evidence type="ECO:0000256" key="4">
    <source>
        <dbReference type="ARBA" id="ARBA00022692"/>
    </source>
</evidence>
<organism evidence="9">
    <name type="scientific">Medioppia subpectinata</name>
    <dbReference type="NCBI Taxonomy" id="1979941"/>
    <lineage>
        <taxon>Eukaryota</taxon>
        <taxon>Metazoa</taxon>
        <taxon>Ecdysozoa</taxon>
        <taxon>Arthropoda</taxon>
        <taxon>Chelicerata</taxon>
        <taxon>Arachnida</taxon>
        <taxon>Acari</taxon>
        <taxon>Acariformes</taxon>
        <taxon>Sarcoptiformes</taxon>
        <taxon>Oribatida</taxon>
        <taxon>Brachypylina</taxon>
        <taxon>Oppioidea</taxon>
        <taxon>Oppiidae</taxon>
        <taxon>Medioppia</taxon>
    </lineage>
</organism>
<evidence type="ECO:0000313" key="9">
    <source>
        <dbReference type="EMBL" id="CAD7633356.1"/>
    </source>
</evidence>
<keyword evidence="5 7" id="KW-1133">Transmembrane helix</keyword>